<name>A0A8S5TL56_9CAUD</name>
<protein>
    <submittedName>
        <fullName evidence="1">Uncharacterized protein</fullName>
    </submittedName>
</protein>
<dbReference type="EMBL" id="BK032843">
    <property type="protein sequence ID" value="DAF63787.1"/>
    <property type="molecule type" value="Genomic_DNA"/>
</dbReference>
<organism evidence="1">
    <name type="scientific">Podoviridae sp. ctz6O13</name>
    <dbReference type="NCBI Taxonomy" id="2827757"/>
    <lineage>
        <taxon>Viruses</taxon>
        <taxon>Duplodnaviria</taxon>
        <taxon>Heunggongvirae</taxon>
        <taxon>Uroviricota</taxon>
        <taxon>Caudoviricetes</taxon>
    </lineage>
</organism>
<accession>A0A8S5TL56</accession>
<evidence type="ECO:0000313" key="1">
    <source>
        <dbReference type="EMBL" id="DAF63787.1"/>
    </source>
</evidence>
<reference evidence="1" key="1">
    <citation type="journal article" date="2021" name="Proc. Natl. Acad. Sci. U.S.A.">
        <title>A Catalog of Tens of Thousands of Viruses from Human Metagenomes Reveals Hidden Associations with Chronic Diseases.</title>
        <authorList>
            <person name="Tisza M.J."/>
            <person name="Buck C.B."/>
        </authorList>
    </citation>
    <scope>NUCLEOTIDE SEQUENCE</scope>
    <source>
        <strain evidence="1">Ctz6O13</strain>
    </source>
</reference>
<proteinExistence type="predicted"/>
<sequence>MEINTTLRWKLDPLEECALNVYSKRWTAYSLIGTFSIYRDKEDIHSYSLSVATRNHLIYTDSLDNAKKIAQEQYDTLLSSKAEYFHGTS</sequence>